<keyword evidence="1" id="KW-0732">Signal</keyword>
<dbReference type="InParanoid" id="A0A251SY26"/>
<feature type="domain" description="Neprosin PEP catalytic" evidence="2">
    <location>
        <begin position="157"/>
        <end position="421"/>
    </location>
</feature>
<dbReference type="InterPro" id="IPR053168">
    <property type="entry name" value="Glutamic_endopeptidase"/>
</dbReference>
<dbReference type="PANTHER" id="PTHR31589:SF223">
    <property type="entry name" value="PROTEIN, PUTATIVE (DUF239)-RELATED"/>
    <property type="match status" value="1"/>
</dbReference>
<reference evidence="4" key="1">
    <citation type="journal article" date="2017" name="Nature">
        <title>The sunflower genome provides insights into oil metabolism, flowering and Asterid evolution.</title>
        <authorList>
            <person name="Badouin H."/>
            <person name="Gouzy J."/>
            <person name="Grassa C.J."/>
            <person name="Murat F."/>
            <person name="Staton S.E."/>
            <person name="Cottret L."/>
            <person name="Lelandais-Briere C."/>
            <person name="Owens G.L."/>
            <person name="Carrere S."/>
            <person name="Mayjonade B."/>
            <person name="Legrand L."/>
            <person name="Gill N."/>
            <person name="Kane N.C."/>
            <person name="Bowers J.E."/>
            <person name="Hubner S."/>
            <person name="Bellec A."/>
            <person name="Berard A."/>
            <person name="Berges H."/>
            <person name="Blanchet N."/>
            <person name="Boniface M.C."/>
            <person name="Brunel D."/>
            <person name="Catrice O."/>
            <person name="Chaidir N."/>
            <person name="Claudel C."/>
            <person name="Donnadieu C."/>
            <person name="Faraut T."/>
            <person name="Fievet G."/>
            <person name="Helmstetter N."/>
            <person name="King M."/>
            <person name="Knapp S.J."/>
            <person name="Lai Z."/>
            <person name="Le Paslier M.C."/>
            <person name="Lippi Y."/>
            <person name="Lorenzon L."/>
            <person name="Mandel J.R."/>
            <person name="Marage G."/>
            <person name="Marchand G."/>
            <person name="Marquand E."/>
            <person name="Bret-Mestries E."/>
            <person name="Morien E."/>
            <person name="Nambeesan S."/>
            <person name="Nguyen T."/>
            <person name="Pegot-Espagnet P."/>
            <person name="Pouilly N."/>
            <person name="Raftis F."/>
            <person name="Sallet E."/>
            <person name="Schiex T."/>
            <person name="Thomas J."/>
            <person name="Vandecasteele C."/>
            <person name="Vares D."/>
            <person name="Vear F."/>
            <person name="Vautrin S."/>
            <person name="Crespi M."/>
            <person name="Mangin B."/>
            <person name="Burke J.M."/>
            <person name="Salse J."/>
            <person name="Munos S."/>
            <person name="Vincourt P."/>
            <person name="Rieseberg L.H."/>
            <person name="Langlade N.B."/>
        </authorList>
    </citation>
    <scope>NUCLEOTIDE SEQUENCE [LARGE SCALE GENOMIC DNA]</scope>
    <source>
        <strain evidence="4">cv. SF193</strain>
    </source>
</reference>
<dbReference type="Proteomes" id="UP000215914">
    <property type="component" value="Chromosome 12"/>
</dbReference>
<evidence type="ECO:0000256" key="1">
    <source>
        <dbReference type="SAM" id="SignalP"/>
    </source>
</evidence>
<evidence type="ECO:0000259" key="2">
    <source>
        <dbReference type="PROSITE" id="PS52045"/>
    </source>
</evidence>
<organism evidence="3 4">
    <name type="scientific">Helianthus annuus</name>
    <name type="common">Common sunflower</name>
    <dbReference type="NCBI Taxonomy" id="4232"/>
    <lineage>
        <taxon>Eukaryota</taxon>
        <taxon>Viridiplantae</taxon>
        <taxon>Streptophyta</taxon>
        <taxon>Embryophyta</taxon>
        <taxon>Tracheophyta</taxon>
        <taxon>Spermatophyta</taxon>
        <taxon>Magnoliopsida</taxon>
        <taxon>eudicotyledons</taxon>
        <taxon>Gunneridae</taxon>
        <taxon>Pentapetalae</taxon>
        <taxon>asterids</taxon>
        <taxon>campanulids</taxon>
        <taxon>Asterales</taxon>
        <taxon>Asteraceae</taxon>
        <taxon>Asteroideae</taxon>
        <taxon>Heliantheae alliance</taxon>
        <taxon>Heliantheae</taxon>
        <taxon>Helianthus</taxon>
    </lineage>
</organism>
<name>A0A251SY26_HELAN</name>
<dbReference type="InterPro" id="IPR025521">
    <property type="entry name" value="Neprosin_propep"/>
</dbReference>
<sequence>MIMSNSCLDISTIISVFVLLSLFSSVFSSNDFREENESSMPAGEKLNAMEMINAYLRKINKPFVKSFKSPDGDVIDCVFFHLQPAFDIPELREKMSLSLPELPKGHDHIAGNNLEIKQLWNSKGESCPNGTIPIRRTSASDIISISKFGKKYSRKDIPGKSSHEHAIGYVDEGEFYGAKALLNVWKPTVIGNDFSLSQIWVLSNIRGRLANSVEAGWHVNPSENIDGLPRLFTFWTYCISSITAYILKLQPNGYRSGCYNMLCPGFVQTSRTISLGAAISPISTYNGEQYDAAFMIWKDPKSENWWLKVGNEVIGYWPASLFTDLRNHATLIEYGGEVYSGSSGKHTSTQMGSGHFPDEGLGKAAYARNLEVVDRANNLNPASNLQLYTDKPNCYGVTKGYGGVWHNYIYFGGPGYNPKCL</sequence>
<dbReference type="EMBL" id="CM007901">
    <property type="protein sequence ID" value="OTG03765.1"/>
    <property type="molecule type" value="Genomic_DNA"/>
</dbReference>
<dbReference type="Pfam" id="PF03080">
    <property type="entry name" value="Neprosin"/>
    <property type="match status" value="1"/>
</dbReference>
<feature type="chain" id="PRO_5012490649" description="Neprosin PEP catalytic domain-containing protein" evidence="1">
    <location>
        <begin position="29"/>
        <end position="421"/>
    </location>
</feature>
<gene>
    <name evidence="3" type="ORF">HannXRQ_Chr12g0354941</name>
</gene>
<dbReference type="Gene3D" id="3.90.1320.10">
    <property type="entry name" value="Outer-capsid protein sigma 3, large lobe"/>
    <property type="match status" value="1"/>
</dbReference>
<evidence type="ECO:0000313" key="3">
    <source>
        <dbReference type="EMBL" id="OTG03765.1"/>
    </source>
</evidence>
<dbReference type="PROSITE" id="PS52045">
    <property type="entry name" value="NEPROSIN_PEP_CD"/>
    <property type="match status" value="1"/>
</dbReference>
<dbReference type="AlphaFoldDB" id="A0A251SY26"/>
<keyword evidence="4" id="KW-1185">Reference proteome</keyword>
<accession>A0A251SY26</accession>
<proteinExistence type="predicted"/>
<protein>
    <recommendedName>
        <fullName evidence="2">Neprosin PEP catalytic domain-containing protein</fullName>
    </recommendedName>
</protein>
<evidence type="ECO:0000313" key="4">
    <source>
        <dbReference type="Proteomes" id="UP000215914"/>
    </source>
</evidence>
<dbReference type="OMA" id="IAEKEEC"/>
<dbReference type="PANTHER" id="PTHR31589">
    <property type="entry name" value="PROTEIN, PUTATIVE (DUF239)-RELATED-RELATED"/>
    <property type="match status" value="1"/>
</dbReference>
<dbReference type="Pfam" id="PF14365">
    <property type="entry name" value="Neprosin_AP"/>
    <property type="match status" value="1"/>
</dbReference>
<feature type="signal peptide" evidence="1">
    <location>
        <begin position="1"/>
        <end position="28"/>
    </location>
</feature>
<dbReference type="InterPro" id="IPR004314">
    <property type="entry name" value="Neprosin"/>
</dbReference>
<dbReference type="STRING" id="4232.A0A251SY26"/>